<comment type="similarity">
    <text evidence="1">Belongs to the glycosyltransferase 28 family.</text>
</comment>
<dbReference type="InterPro" id="IPR007235">
    <property type="entry name" value="Glyco_trans_28_C"/>
</dbReference>
<accession>A0A0E3QUD6</accession>
<keyword evidence="4" id="KW-1185">Reference proteome</keyword>
<feature type="domain" description="Glycosyl transferase family 28 C-terminal" evidence="2">
    <location>
        <begin position="250"/>
        <end position="349"/>
    </location>
</feature>
<dbReference type="Proteomes" id="UP000033033">
    <property type="component" value="Chromosome"/>
</dbReference>
<dbReference type="GO" id="GO:0016758">
    <property type="term" value="F:hexosyltransferase activity"/>
    <property type="evidence" value="ECO:0007669"/>
    <property type="project" value="InterPro"/>
</dbReference>
<dbReference type="EMBL" id="CP009528">
    <property type="protein sequence ID" value="AKB54307.1"/>
    <property type="molecule type" value="Genomic_DNA"/>
</dbReference>
<proteinExistence type="inferred from homology"/>
<keyword evidence="3" id="KW-0808">Transferase</keyword>
<dbReference type="PANTHER" id="PTHR21015">
    <property type="entry name" value="UDP-N-ACETYLGLUCOSAMINE--N-ACETYLMURAMYL-(PENTAPEPTIDE) PYROPHOSPHORYL-UNDECAPRENOL N-ACETYLGLUCOSAMINE TRANSFERASE 1"/>
    <property type="match status" value="1"/>
</dbReference>
<dbReference type="PANTHER" id="PTHR21015:SF22">
    <property type="entry name" value="GLYCOSYLTRANSFERASE"/>
    <property type="match status" value="1"/>
</dbReference>
<name>A0A0E3QUD6_METBA</name>
<evidence type="ECO:0000259" key="2">
    <source>
        <dbReference type="Pfam" id="PF04101"/>
    </source>
</evidence>
<dbReference type="HOGENOM" id="CLU_060247_0_0_2"/>
<evidence type="ECO:0000256" key="1">
    <source>
        <dbReference type="ARBA" id="ARBA00006962"/>
    </source>
</evidence>
<dbReference type="SUPFAM" id="SSF53756">
    <property type="entry name" value="UDP-Glycosyltransferase/glycogen phosphorylase"/>
    <property type="match status" value="1"/>
</dbReference>
<dbReference type="AlphaFoldDB" id="A0A0E3QUD6"/>
<sequence length="390" mass="44680">MKVLLFMCGEGLGHTSRCLALGKEFLTARHEVYFGAYGYSKKLVEKTGYQAYEIPPEIRLAGESGIFDVKKSIKETFKSISISGFRKLLRLIEDLKPDIVLSDGYYTGILAAQTKKIPVYFIGHQFNMVEFFQNQDFLVTVAGKLVKSFYNYIFRSVDGIIVPDFPLPYSVNRKNFNFNKSINNTIFFSGPLIRCKYSEVESKIFQCPNVLSTIGAFGYRATIFRSILEAAKLDHTIHYTFISGPEINPKQFSKISENVEFTGFTENPFPYYKGSDLVITAGGHGTILESLSFGLPVLSFPDEKHIEQENNATVIEEEGYGKRMSYLAEPETILACIRGILEKEEYHKKTRRLRELAEELNGPATVRRFLEEKVKERFNEKRKKNRKWKN</sequence>
<dbReference type="Pfam" id="PF04101">
    <property type="entry name" value="Glyco_tran_28_C"/>
    <property type="match status" value="1"/>
</dbReference>
<evidence type="ECO:0000313" key="4">
    <source>
        <dbReference type="Proteomes" id="UP000033033"/>
    </source>
</evidence>
<protein>
    <submittedName>
        <fullName evidence="3">Glycosyltransferase</fullName>
    </submittedName>
</protein>
<gene>
    <name evidence="3" type="ORF">MSBRM_1309</name>
</gene>
<organism evidence="3 4">
    <name type="scientific">Methanosarcina barkeri MS</name>
    <dbReference type="NCBI Taxonomy" id="1434108"/>
    <lineage>
        <taxon>Archaea</taxon>
        <taxon>Methanobacteriati</taxon>
        <taxon>Methanobacteriota</taxon>
        <taxon>Stenosarchaea group</taxon>
        <taxon>Methanomicrobia</taxon>
        <taxon>Methanosarcinales</taxon>
        <taxon>Methanosarcinaceae</taxon>
        <taxon>Methanosarcina</taxon>
    </lineage>
</organism>
<dbReference type="CDD" id="cd03785">
    <property type="entry name" value="GT28_MurG"/>
    <property type="match status" value="1"/>
</dbReference>
<reference evidence="3 4" key="1">
    <citation type="submission" date="2014-07" db="EMBL/GenBank/DDBJ databases">
        <title>Methanogenic archaea and the global carbon cycle.</title>
        <authorList>
            <person name="Henriksen J.R."/>
            <person name="Luke J."/>
            <person name="Reinhart S."/>
            <person name="Benedict M.N."/>
            <person name="Youngblut N.D."/>
            <person name="Metcalf M.E."/>
            <person name="Whitaker R.J."/>
            <person name="Metcalf W.W."/>
        </authorList>
    </citation>
    <scope>NUCLEOTIDE SEQUENCE [LARGE SCALE GENOMIC DNA]</scope>
    <source>
        <strain evidence="3 4">MS</strain>
    </source>
</reference>
<evidence type="ECO:0000313" key="3">
    <source>
        <dbReference type="EMBL" id="AKB54307.1"/>
    </source>
</evidence>
<dbReference type="RefSeq" id="WP_048155160.1">
    <property type="nucleotide sequence ID" value="NZ_CP009528.1"/>
</dbReference>
<dbReference type="PATRIC" id="fig|1434108.4.peg.1621"/>
<dbReference type="GeneID" id="24844550"/>
<dbReference type="KEGG" id="mby:MSBRM_1309"/>
<dbReference type="STRING" id="1434108.MSBRM_1309"/>
<dbReference type="Gene3D" id="3.40.50.2000">
    <property type="entry name" value="Glycogen Phosphorylase B"/>
    <property type="match status" value="2"/>
</dbReference>